<accession>A0ABX8EGX7</accession>
<dbReference type="CDD" id="cd17535">
    <property type="entry name" value="REC_NarL-like"/>
    <property type="match status" value="1"/>
</dbReference>
<dbReference type="InterPro" id="IPR001789">
    <property type="entry name" value="Sig_transdc_resp-reg_receiver"/>
</dbReference>
<evidence type="ECO:0000256" key="3">
    <source>
        <dbReference type="SAM" id="MobiDB-lite"/>
    </source>
</evidence>
<dbReference type="PANTHER" id="PTHR43214">
    <property type="entry name" value="TWO-COMPONENT RESPONSE REGULATOR"/>
    <property type="match status" value="1"/>
</dbReference>
<dbReference type="Proteomes" id="UP000679307">
    <property type="component" value="Chromosome"/>
</dbReference>
<dbReference type="InterPro" id="IPR039420">
    <property type="entry name" value="WalR-like"/>
</dbReference>
<feature type="compositionally biased region" description="Low complexity" evidence="3">
    <location>
        <begin position="142"/>
        <end position="151"/>
    </location>
</feature>
<feature type="modified residue" description="4-aspartylphosphate" evidence="2">
    <location>
        <position position="55"/>
    </location>
</feature>
<dbReference type="InterPro" id="IPR058245">
    <property type="entry name" value="NreC/VraR/RcsB-like_REC"/>
</dbReference>
<feature type="region of interest" description="Disordered" evidence="3">
    <location>
        <begin position="136"/>
        <end position="177"/>
    </location>
</feature>
<dbReference type="EMBL" id="CP075371">
    <property type="protein sequence ID" value="QVT79779.1"/>
    <property type="molecule type" value="Genomic_DNA"/>
</dbReference>
<evidence type="ECO:0000259" key="4">
    <source>
        <dbReference type="PROSITE" id="PS50110"/>
    </source>
</evidence>
<evidence type="ECO:0000313" key="6">
    <source>
        <dbReference type="Proteomes" id="UP000679307"/>
    </source>
</evidence>
<feature type="compositionally biased region" description="Gly residues" evidence="3">
    <location>
        <begin position="153"/>
        <end position="162"/>
    </location>
</feature>
<dbReference type="Gene3D" id="3.40.50.2300">
    <property type="match status" value="1"/>
</dbReference>
<dbReference type="RefSeq" id="WP_214059185.1">
    <property type="nucleotide sequence ID" value="NZ_CP075371.1"/>
</dbReference>
<keyword evidence="6" id="KW-1185">Reference proteome</keyword>
<name>A0ABX8EGX7_9ACTN</name>
<dbReference type="InterPro" id="IPR011006">
    <property type="entry name" value="CheY-like_superfamily"/>
</dbReference>
<organism evidence="5 6">
    <name type="scientific">Nocardioides aquaticus</name>
    <dbReference type="NCBI Taxonomy" id="160826"/>
    <lineage>
        <taxon>Bacteria</taxon>
        <taxon>Bacillati</taxon>
        <taxon>Actinomycetota</taxon>
        <taxon>Actinomycetes</taxon>
        <taxon>Propionibacteriales</taxon>
        <taxon>Nocardioidaceae</taxon>
        <taxon>Nocardioides</taxon>
    </lineage>
</organism>
<gene>
    <name evidence="5" type="primary">liaR_5</name>
    <name evidence="5" type="ORF">ENKNEFLB_02169</name>
</gene>
<dbReference type="SUPFAM" id="SSF52172">
    <property type="entry name" value="CheY-like"/>
    <property type="match status" value="1"/>
</dbReference>
<keyword evidence="2" id="KW-0597">Phosphoprotein</keyword>
<sequence>MRTRVMLVDDHRMVRDAVVVLVSHEPDLVVVGVAGDARSAVREARTTRPEVVVMDLDLAGTDGLAATRSLLALDPTLRVLVLSASCTPSLIDAAVDAGACGYLVKGDRAQHLLDGIRLAAAGGHPMARQVATVRTTWPDPAGPAAPRTPRAPGGPGGSGAGAPGARPLRCSSSSRCC</sequence>
<feature type="domain" description="Response regulatory" evidence="4">
    <location>
        <begin position="4"/>
        <end position="120"/>
    </location>
</feature>
<keyword evidence="1" id="KW-0238">DNA-binding</keyword>
<dbReference type="SMART" id="SM00448">
    <property type="entry name" value="REC"/>
    <property type="match status" value="1"/>
</dbReference>
<dbReference type="Pfam" id="PF00072">
    <property type="entry name" value="Response_reg"/>
    <property type="match status" value="1"/>
</dbReference>
<protein>
    <submittedName>
        <fullName evidence="5">Transcriptional regulatory protein LiaR</fullName>
    </submittedName>
</protein>
<proteinExistence type="predicted"/>
<evidence type="ECO:0000256" key="1">
    <source>
        <dbReference type="ARBA" id="ARBA00023125"/>
    </source>
</evidence>
<feature type="compositionally biased region" description="Low complexity" evidence="3">
    <location>
        <begin position="163"/>
        <end position="177"/>
    </location>
</feature>
<evidence type="ECO:0000256" key="2">
    <source>
        <dbReference type="PROSITE-ProRule" id="PRU00169"/>
    </source>
</evidence>
<evidence type="ECO:0000313" key="5">
    <source>
        <dbReference type="EMBL" id="QVT79779.1"/>
    </source>
</evidence>
<reference evidence="5 6" key="1">
    <citation type="submission" date="2021-05" db="EMBL/GenBank/DDBJ databases">
        <title>Complete genome of Nocardioides aquaticus KCTC 9944T isolated from meromictic and hypersaline Ekho Lake, Antarctica.</title>
        <authorList>
            <person name="Hwang K."/>
            <person name="Kim K.M."/>
            <person name="Choe H."/>
        </authorList>
    </citation>
    <scope>NUCLEOTIDE SEQUENCE [LARGE SCALE GENOMIC DNA]</scope>
    <source>
        <strain evidence="5 6">KCTC 9944</strain>
    </source>
</reference>
<dbReference type="PROSITE" id="PS50110">
    <property type="entry name" value="RESPONSE_REGULATORY"/>
    <property type="match status" value="1"/>
</dbReference>